<dbReference type="AlphaFoldDB" id="A0AAU9RU17"/>
<protein>
    <submittedName>
        <fullName evidence="1">Uncharacterized protein</fullName>
    </submittedName>
</protein>
<organism evidence="1 2">
    <name type="scientific">Thlaspi arvense</name>
    <name type="common">Field penny-cress</name>
    <dbReference type="NCBI Taxonomy" id="13288"/>
    <lineage>
        <taxon>Eukaryota</taxon>
        <taxon>Viridiplantae</taxon>
        <taxon>Streptophyta</taxon>
        <taxon>Embryophyta</taxon>
        <taxon>Tracheophyta</taxon>
        <taxon>Spermatophyta</taxon>
        <taxon>Magnoliopsida</taxon>
        <taxon>eudicotyledons</taxon>
        <taxon>Gunneridae</taxon>
        <taxon>Pentapetalae</taxon>
        <taxon>rosids</taxon>
        <taxon>malvids</taxon>
        <taxon>Brassicales</taxon>
        <taxon>Brassicaceae</taxon>
        <taxon>Thlaspideae</taxon>
        <taxon>Thlaspi</taxon>
    </lineage>
</organism>
<keyword evidence="2" id="KW-1185">Reference proteome</keyword>
<accession>A0AAU9RU17</accession>
<dbReference type="Proteomes" id="UP000836841">
    <property type="component" value="Unassembled WGS sequence"/>
</dbReference>
<name>A0AAU9RU17_THLAR</name>
<dbReference type="EMBL" id="CAJVSB020000478">
    <property type="protein sequence ID" value="CAH2051084.1"/>
    <property type="molecule type" value="Genomic_DNA"/>
</dbReference>
<evidence type="ECO:0000313" key="1">
    <source>
        <dbReference type="EMBL" id="CAH2051084.1"/>
    </source>
</evidence>
<proteinExistence type="predicted"/>
<comment type="caution">
    <text evidence="1">The sequence shown here is derived from an EMBL/GenBank/DDBJ whole genome shotgun (WGS) entry which is preliminary data.</text>
</comment>
<reference evidence="1 2" key="1">
    <citation type="submission" date="2022-03" db="EMBL/GenBank/DDBJ databases">
        <authorList>
            <person name="Nunn A."/>
            <person name="Chopra R."/>
            <person name="Nunn A."/>
            <person name="Contreras Garrido A."/>
        </authorList>
    </citation>
    <scope>NUCLEOTIDE SEQUENCE [LARGE SCALE GENOMIC DNA]</scope>
</reference>
<evidence type="ECO:0000313" key="2">
    <source>
        <dbReference type="Proteomes" id="UP000836841"/>
    </source>
</evidence>
<gene>
    <name evidence="1" type="ORF">TAV2_LOCUS8731</name>
</gene>
<sequence>MQVHTEGADLAPHPIMPLKGCDIRHLGKGSGDLHGARIRTRFKRSAGVAISRASLTRSFGSQTSQRCSLFRMGSGRTEKHCTELRRVDDLRRGREATLANREEPSRAEDREVGLELSLGSTLYRGQRYHVVGDLIDVSDVGVHVKGMRIRILASCSSCNEAD</sequence>